<accession>A0A0A5HLS4</accession>
<dbReference type="RefSeq" id="WP_027445359.1">
    <property type="nucleotide sequence ID" value="NZ_AULJ01000008.1"/>
</dbReference>
<proteinExistence type="predicted"/>
<dbReference type="InterPro" id="IPR014718">
    <property type="entry name" value="GH-type_carb-bd"/>
</dbReference>
<dbReference type="GO" id="GO:0030246">
    <property type="term" value="F:carbohydrate binding"/>
    <property type="evidence" value="ECO:0007669"/>
    <property type="project" value="InterPro"/>
</dbReference>
<name>A0A0A5HLS4_9BACI</name>
<dbReference type="eggNOG" id="COG2017">
    <property type="taxonomic scope" value="Bacteria"/>
</dbReference>
<keyword evidence="2" id="KW-1185">Reference proteome</keyword>
<dbReference type="STRING" id="1385511.GCA_000425225_00763"/>
<dbReference type="CDD" id="cd09023">
    <property type="entry name" value="Aldose_epim_Ec_c4013"/>
    <property type="match status" value="1"/>
</dbReference>
<organism evidence="1 2">
    <name type="scientific">Pontibacillus marinus BH030004 = DSM 16465</name>
    <dbReference type="NCBI Taxonomy" id="1385511"/>
    <lineage>
        <taxon>Bacteria</taxon>
        <taxon>Bacillati</taxon>
        <taxon>Bacillota</taxon>
        <taxon>Bacilli</taxon>
        <taxon>Bacillales</taxon>
        <taxon>Bacillaceae</taxon>
        <taxon>Pontibacillus</taxon>
    </lineage>
</organism>
<sequence length="345" mass="39201">MKLFGREWTKRELLSRVGNIAQIGGVKRLTYSEGKAAGVEIIEVRTGAGLTFHISPTLGFDITFAEYNGVPLTWQSPNGIVNPFFYQPNGTEWLKTASGGMLMTCGLLQVGSPCEDNEEQLGLHGEIHHTPAKNVSATAYWDEDDYIISASGVVEETSIFGSFLQLRREIKCYLGENRIMINDVVENIGFEEAPHMILYHFNLGFPFITSDTKLDFPSQKVVARNEHVAIENYDKWNIPQKDYEERVYYHENLKVDENDQAKVTMENPVFLSDKRNLALEISWNTRNLPNLIQWKMLQEGIYVLGVEPSNCHVEGRSVEREKGTLSYLAPGEEKHYYLVVNLNTN</sequence>
<evidence type="ECO:0008006" key="3">
    <source>
        <dbReference type="Google" id="ProtNLM"/>
    </source>
</evidence>
<dbReference type="Pfam" id="PF14486">
    <property type="entry name" value="DUF4432"/>
    <property type="match status" value="1"/>
</dbReference>
<dbReference type="Gene3D" id="2.70.98.10">
    <property type="match status" value="1"/>
</dbReference>
<dbReference type="AlphaFoldDB" id="A0A0A5HLS4"/>
<evidence type="ECO:0000313" key="2">
    <source>
        <dbReference type="Proteomes" id="UP000030403"/>
    </source>
</evidence>
<dbReference type="Proteomes" id="UP000030403">
    <property type="component" value="Unassembled WGS sequence"/>
</dbReference>
<evidence type="ECO:0000313" key="1">
    <source>
        <dbReference type="EMBL" id="KGX84557.1"/>
    </source>
</evidence>
<dbReference type="EMBL" id="AVPF01000053">
    <property type="protein sequence ID" value="KGX84557.1"/>
    <property type="molecule type" value="Genomic_DNA"/>
</dbReference>
<comment type="caution">
    <text evidence="1">The sequence shown here is derived from an EMBL/GenBank/DDBJ whole genome shotgun (WGS) entry which is preliminary data.</text>
</comment>
<reference evidence="1 2" key="1">
    <citation type="submission" date="2013-08" db="EMBL/GenBank/DDBJ databases">
        <authorList>
            <person name="Huang J."/>
            <person name="Wang G."/>
        </authorList>
    </citation>
    <scope>NUCLEOTIDE SEQUENCE [LARGE SCALE GENOMIC DNA]</scope>
    <source>
        <strain evidence="1 2">BH030004</strain>
    </source>
</reference>
<dbReference type="InterPro" id="IPR027839">
    <property type="entry name" value="DUF4432"/>
</dbReference>
<protein>
    <recommendedName>
        <fullName evidence="3">DUF4432 domain-containing protein</fullName>
    </recommendedName>
</protein>
<gene>
    <name evidence="1" type="ORF">N783_16600</name>
</gene>